<evidence type="ECO:0000256" key="4">
    <source>
        <dbReference type="ARBA" id="ARBA00022989"/>
    </source>
</evidence>
<dbReference type="InterPro" id="IPR000620">
    <property type="entry name" value="EamA_dom"/>
</dbReference>
<dbReference type="SUPFAM" id="SSF103481">
    <property type="entry name" value="Multidrug resistance efflux transporter EmrE"/>
    <property type="match status" value="2"/>
</dbReference>
<keyword evidence="4 7" id="KW-1133">Transmembrane helix</keyword>
<comment type="subcellular location">
    <subcellularLocation>
        <location evidence="1">Membrane</location>
        <topology evidence="1">Multi-pass membrane protein</topology>
    </subcellularLocation>
</comment>
<feature type="transmembrane region" description="Helical" evidence="7">
    <location>
        <begin position="47"/>
        <end position="65"/>
    </location>
</feature>
<feature type="transmembrane region" description="Helical" evidence="7">
    <location>
        <begin position="103"/>
        <end position="126"/>
    </location>
</feature>
<evidence type="ECO:0000256" key="6">
    <source>
        <dbReference type="SAM" id="MobiDB-lite"/>
    </source>
</evidence>
<dbReference type="PANTHER" id="PTHR32322:SF2">
    <property type="entry name" value="EAMA DOMAIN-CONTAINING PROTEIN"/>
    <property type="match status" value="1"/>
</dbReference>
<comment type="similarity">
    <text evidence="2">Belongs to the EamA transporter family.</text>
</comment>
<evidence type="ECO:0000256" key="2">
    <source>
        <dbReference type="ARBA" id="ARBA00007362"/>
    </source>
</evidence>
<feature type="domain" description="EamA" evidence="8">
    <location>
        <begin position="163"/>
        <end position="296"/>
    </location>
</feature>
<dbReference type="InterPro" id="IPR037185">
    <property type="entry name" value="EmrE-like"/>
</dbReference>
<accession>A0ABN6DWN4</accession>
<feature type="compositionally biased region" description="Basic residues" evidence="6">
    <location>
        <begin position="334"/>
        <end position="344"/>
    </location>
</feature>
<gene>
    <name evidence="9" type="ORF">DESUT3_16070</name>
</gene>
<evidence type="ECO:0000256" key="7">
    <source>
        <dbReference type="SAM" id="Phobius"/>
    </source>
</evidence>
<feature type="region of interest" description="Disordered" evidence="6">
    <location>
        <begin position="303"/>
        <end position="344"/>
    </location>
</feature>
<dbReference type="InterPro" id="IPR050638">
    <property type="entry name" value="AA-Vitamin_Transporters"/>
</dbReference>
<reference evidence="9 10" key="1">
    <citation type="journal article" date="2016" name="C (Basel)">
        <title>Selective Growth of and Electricity Production by Marine Exoelectrogenic Bacteria in Self-Aggregated Hydrogel of Microbially Reduced Graphene Oxide.</title>
        <authorList>
            <person name="Yoshida N."/>
            <person name="Goto Y."/>
            <person name="Miyata Y."/>
        </authorList>
    </citation>
    <scope>NUCLEOTIDE SEQUENCE [LARGE SCALE GENOMIC DNA]</scope>
    <source>
        <strain evidence="9 10">NIT-T3</strain>
    </source>
</reference>
<feature type="transmembrane region" description="Helical" evidence="7">
    <location>
        <begin position="133"/>
        <end position="154"/>
    </location>
</feature>
<organism evidence="9 10">
    <name type="scientific">Desulfuromonas versatilis</name>
    <dbReference type="NCBI Taxonomy" id="2802975"/>
    <lineage>
        <taxon>Bacteria</taxon>
        <taxon>Pseudomonadati</taxon>
        <taxon>Thermodesulfobacteriota</taxon>
        <taxon>Desulfuromonadia</taxon>
        <taxon>Desulfuromonadales</taxon>
        <taxon>Desulfuromonadaceae</taxon>
        <taxon>Desulfuromonas</taxon>
    </lineage>
</organism>
<feature type="transmembrane region" description="Helical" evidence="7">
    <location>
        <begin position="254"/>
        <end position="273"/>
    </location>
</feature>
<feature type="transmembrane region" description="Helical" evidence="7">
    <location>
        <begin position="193"/>
        <end position="211"/>
    </location>
</feature>
<reference evidence="9 10" key="2">
    <citation type="journal article" date="2021" name="Int. J. Syst. Evol. Microbiol.">
        <title>Isolation and Polyphasic Characterization of Desulfuromonas versatilis sp. Nov., an Electrogenic Bacteria Capable of Versatile Metabolism Isolated from a Graphene Oxide-Reducing Enrichment Culture.</title>
        <authorList>
            <person name="Xie L."/>
            <person name="Yoshida N."/>
            <person name="Ishii S."/>
            <person name="Meng L."/>
        </authorList>
    </citation>
    <scope>NUCLEOTIDE SEQUENCE [LARGE SCALE GENOMIC DNA]</scope>
    <source>
        <strain evidence="9 10">NIT-T3</strain>
    </source>
</reference>
<feature type="transmembrane region" description="Helical" evidence="7">
    <location>
        <begin position="223"/>
        <end position="242"/>
    </location>
</feature>
<dbReference type="EMBL" id="AP024355">
    <property type="protein sequence ID" value="BCR04538.1"/>
    <property type="molecule type" value="Genomic_DNA"/>
</dbReference>
<dbReference type="PANTHER" id="PTHR32322">
    <property type="entry name" value="INNER MEMBRANE TRANSPORTER"/>
    <property type="match status" value="1"/>
</dbReference>
<name>A0ABN6DWN4_9BACT</name>
<dbReference type="RefSeq" id="WP_221251997.1">
    <property type="nucleotide sequence ID" value="NZ_AP024355.1"/>
</dbReference>
<keyword evidence="3 7" id="KW-0812">Transmembrane</keyword>
<evidence type="ECO:0000313" key="10">
    <source>
        <dbReference type="Proteomes" id="UP001319827"/>
    </source>
</evidence>
<evidence type="ECO:0000256" key="3">
    <source>
        <dbReference type="ARBA" id="ARBA00022692"/>
    </source>
</evidence>
<evidence type="ECO:0000259" key="8">
    <source>
        <dbReference type="Pfam" id="PF00892"/>
    </source>
</evidence>
<feature type="transmembrane region" description="Helical" evidence="7">
    <location>
        <begin position="160"/>
        <end position="181"/>
    </location>
</feature>
<keyword evidence="10" id="KW-1185">Reference proteome</keyword>
<feature type="transmembrane region" description="Helical" evidence="7">
    <location>
        <begin position="77"/>
        <end position="97"/>
    </location>
</feature>
<evidence type="ECO:0000313" key="9">
    <source>
        <dbReference type="EMBL" id="BCR04538.1"/>
    </source>
</evidence>
<dbReference type="Proteomes" id="UP001319827">
    <property type="component" value="Chromosome"/>
</dbReference>
<keyword evidence="5 7" id="KW-0472">Membrane</keyword>
<feature type="transmembrane region" description="Helical" evidence="7">
    <location>
        <begin position="12"/>
        <end position="35"/>
    </location>
</feature>
<evidence type="ECO:0000256" key="1">
    <source>
        <dbReference type="ARBA" id="ARBA00004141"/>
    </source>
</evidence>
<dbReference type="Pfam" id="PF00892">
    <property type="entry name" value="EamA"/>
    <property type="match status" value="2"/>
</dbReference>
<protein>
    <submittedName>
        <fullName evidence="9">Membrane protein</fullName>
    </submittedName>
</protein>
<proteinExistence type="inferred from homology"/>
<feature type="transmembrane region" description="Helical" evidence="7">
    <location>
        <begin position="279"/>
        <end position="296"/>
    </location>
</feature>
<evidence type="ECO:0000256" key="5">
    <source>
        <dbReference type="ARBA" id="ARBA00023136"/>
    </source>
</evidence>
<sequence>MPDTIHAAGTRRGILLVSVSAFFWGTVGISTQAIFHQAEISAITVGFYRLAIAFPALALVAWFAIGRAGFNIRAPHLLRMTLIGGMLAGYQVFYFSAIGYVGVSIATLVTLCTSPVLVALASAVFLKERLNRWAWASLASALAGTACLVGFPQGQSEQTQLLVGCALALGSAAGYAAVTLLGKSLGGRYHPALSAAVSFGAGGLALLPLADLGSMGASYPQEVWAGLLYIGLVPSALAYLLFFCGIRYIPATSASILTLIEPLTATVLAWLIFDERLGSLGLLGAVLLFAAIWLLYRSGRGGGQPGGRDAFPMRDEDDPGGAGRGSRSVGERTRKGKRLSKING</sequence>
<feature type="domain" description="EamA" evidence="8">
    <location>
        <begin position="12"/>
        <end position="149"/>
    </location>
</feature>